<evidence type="ECO:0000256" key="1">
    <source>
        <dbReference type="ARBA" id="ARBA00004429"/>
    </source>
</evidence>
<evidence type="ECO:0000256" key="9">
    <source>
        <dbReference type="RuleBase" id="RU361157"/>
    </source>
</evidence>
<reference evidence="12" key="1">
    <citation type="submission" date="2017-09" db="EMBL/GenBank/DDBJ databases">
        <title>Depth-based differentiation of microbial function through sediment-hosted aquifers and enrichment of novel symbionts in the deep terrestrial subsurface.</title>
        <authorList>
            <person name="Probst A.J."/>
            <person name="Ladd B."/>
            <person name="Jarett J.K."/>
            <person name="Geller-Mcgrath D.E."/>
            <person name="Sieber C.M.K."/>
            <person name="Emerson J.B."/>
            <person name="Anantharaman K."/>
            <person name="Thomas B.C."/>
            <person name="Malmstrom R."/>
            <person name="Stieglmeier M."/>
            <person name="Klingl A."/>
            <person name="Woyke T."/>
            <person name="Ryan C.M."/>
            <person name="Banfield J.F."/>
        </authorList>
    </citation>
    <scope>NUCLEOTIDE SEQUENCE [LARGE SCALE GENOMIC DNA]</scope>
</reference>
<comment type="caution">
    <text evidence="11">The sequence shown here is derived from an EMBL/GenBank/DDBJ whole genome shotgun (WGS) entry which is preliminary data.</text>
</comment>
<organism evidence="11 12">
    <name type="scientific">bacterium (Candidatus Ratteibacteria) CG01_land_8_20_14_3_00_40_19</name>
    <dbReference type="NCBI Taxonomy" id="2014290"/>
    <lineage>
        <taxon>Bacteria</taxon>
        <taxon>Candidatus Ratteibacteria</taxon>
    </lineage>
</organism>
<evidence type="ECO:0000259" key="10">
    <source>
        <dbReference type="PROSITE" id="PS51012"/>
    </source>
</evidence>
<keyword evidence="3 9" id="KW-0813">Transport</keyword>
<dbReference type="PANTHER" id="PTHR30413">
    <property type="entry name" value="INNER MEMBRANE TRANSPORT PERMEASE"/>
    <property type="match status" value="1"/>
</dbReference>
<keyword evidence="8 9" id="KW-0472">Membrane</keyword>
<proteinExistence type="inferred from homology"/>
<feature type="transmembrane region" description="Helical" evidence="9">
    <location>
        <begin position="161"/>
        <end position="187"/>
    </location>
</feature>
<evidence type="ECO:0000256" key="3">
    <source>
        <dbReference type="ARBA" id="ARBA00022448"/>
    </source>
</evidence>
<dbReference type="GO" id="GO:0015920">
    <property type="term" value="P:lipopolysaccharide transport"/>
    <property type="evidence" value="ECO:0007669"/>
    <property type="project" value="TreeGrafter"/>
</dbReference>
<evidence type="ECO:0000313" key="12">
    <source>
        <dbReference type="Proteomes" id="UP000228886"/>
    </source>
</evidence>
<dbReference type="PROSITE" id="PS51012">
    <property type="entry name" value="ABC_TM2"/>
    <property type="match status" value="1"/>
</dbReference>
<dbReference type="GO" id="GO:0140359">
    <property type="term" value="F:ABC-type transporter activity"/>
    <property type="evidence" value="ECO:0007669"/>
    <property type="project" value="InterPro"/>
</dbReference>
<dbReference type="Pfam" id="PF01061">
    <property type="entry name" value="ABC2_membrane"/>
    <property type="match status" value="1"/>
</dbReference>
<feature type="transmembrane region" description="Helical" evidence="9">
    <location>
        <begin position="51"/>
        <end position="72"/>
    </location>
</feature>
<comment type="similarity">
    <text evidence="2 9">Belongs to the ABC-2 integral membrane protein family.</text>
</comment>
<comment type="caution">
    <text evidence="9">Lacks conserved residue(s) required for the propagation of feature annotation.</text>
</comment>
<dbReference type="Proteomes" id="UP000228886">
    <property type="component" value="Unassembled WGS sequence"/>
</dbReference>
<keyword evidence="7 9" id="KW-1133">Transmembrane helix</keyword>
<evidence type="ECO:0000256" key="2">
    <source>
        <dbReference type="ARBA" id="ARBA00007783"/>
    </source>
</evidence>
<dbReference type="EMBL" id="PETL01000326">
    <property type="protein sequence ID" value="PIV63544.1"/>
    <property type="molecule type" value="Genomic_DNA"/>
</dbReference>
<accession>A0A2M7E746</accession>
<evidence type="ECO:0000256" key="8">
    <source>
        <dbReference type="ARBA" id="ARBA00023136"/>
    </source>
</evidence>
<comment type="subcellular location">
    <subcellularLocation>
        <location evidence="1">Cell inner membrane</location>
        <topology evidence="1">Multi-pass membrane protein</topology>
    </subcellularLocation>
    <subcellularLocation>
        <location evidence="9">Cell membrane</location>
        <topology evidence="9">Multi-pass membrane protein</topology>
    </subcellularLocation>
</comment>
<feature type="transmembrane region" description="Helical" evidence="9">
    <location>
        <begin position="252"/>
        <end position="270"/>
    </location>
</feature>
<name>A0A2M7E746_9BACT</name>
<dbReference type="AlphaFoldDB" id="A0A2M7E746"/>
<gene>
    <name evidence="11" type="ORF">COS11_06895</name>
</gene>
<feature type="transmembrane region" description="Helical" evidence="9">
    <location>
        <begin position="194"/>
        <end position="213"/>
    </location>
</feature>
<keyword evidence="4 9" id="KW-1003">Cell membrane</keyword>
<dbReference type="InterPro" id="IPR013525">
    <property type="entry name" value="ABC2_TM"/>
</dbReference>
<evidence type="ECO:0000256" key="5">
    <source>
        <dbReference type="ARBA" id="ARBA00022519"/>
    </source>
</evidence>
<dbReference type="GO" id="GO:0005886">
    <property type="term" value="C:plasma membrane"/>
    <property type="evidence" value="ECO:0007669"/>
    <property type="project" value="UniProtKB-SubCell"/>
</dbReference>
<evidence type="ECO:0000256" key="6">
    <source>
        <dbReference type="ARBA" id="ARBA00022692"/>
    </source>
</evidence>
<feature type="domain" description="ABC transmembrane type-2" evidence="10">
    <location>
        <begin position="53"/>
        <end position="273"/>
    </location>
</feature>
<protein>
    <recommendedName>
        <fullName evidence="9">Transport permease protein</fullName>
    </recommendedName>
</protein>
<keyword evidence="6 9" id="KW-0812">Transmembrane</keyword>
<sequence>MDNKEKIYQPELQVKMGWLSCWKEMLREIIESRELIWRLFVRDFLAKYKQAVLGILWAVIMPVVVVGVFVFMNRAGILNIGETSIPYPAYAILGLTIWQLFASGLSSCSASIVSGGSMVVKINFAKESLVIASLAQSFFDFLIRLFLVILVFLYYRIVPAWTIVLFPFSLVPLILFTLGLGLMFSLLNCIARDTGNMVTIITSFLLFLTPVLYPEKKNALLSAFTKYNPLASLVNGPRDLVISGSLTQPARYFAMAIFSLIFFLLCWRIFHLVEPRMAERV</sequence>
<feature type="transmembrane region" description="Helical" evidence="9">
    <location>
        <begin position="129"/>
        <end position="155"/>
    </location>
</feature>
<evidence type="ECO:0000313" key="11">
    <source>
        <dbReference type="EMBL" id="PIV63544.1"/>
    </source>
</evidence>
<dbReference type="InterPro" id="IPR047817">
    <property type="entry name" value="ABC2_TM_bact-type"/>
</dbReference>
<keyword evidence="5" id="KW-0997">Cell inner membrane</keyword>
<dbReference type="PANTHER" id="PTHR30413:SF8">
    <property type="entry name" value="TRANSPORT PERMEASE PROTEIN"/>
    <property type="match status" value="1"/>
</dbReference>
<evidence type="ECO:0000256" key="7">
    <source>
        <dbReference type="ARBA" id="ARBA00022989"/>
    </source>
</evidence>
<evidence type="ECO:0000256" key="4">
    <source>
        <dbReference type="ARBA" id="ARBA00022475"/>
    </source>
</evidence>